<keyword evidence="1" id="KW-0812">Transmembrane</keyword>
<reference evidence="2 3" key="1">
    <citation type="submission" date="2014-06" db="EMBL/GenBank/DDBJ databases">
        <authorList>
            <person name="Urmite Genomes Urmite Genomes"/>
        </authorList>
    </citation>
    <scope>NUCLEOTIDE SEQUENCE [LARGE SCALE GENOMIC DNA]</scope>
</reference>
<accession>A0A078KNR9</accession>
<proteinExistence type="predicted"/>
<keyword evidence="3" id="KW-1185">Reference proteome</keyword>
<gene>
    <name evidence="2" type="ORF">BN59_00249</name>
</gene>
<protein>
    <submittedName>
        <fullName evidence="2">Uncharacterized protein</fullName>
    </submittedName>
</protein>
<dbReference type="AlphaFoldDB" id="A0A078KNR9"/>
<keyword evidence="1" id="KW-1133">Transmembrane helix</keyword>
<dbReference type="RefSeq" id="WP_043872606.1">
    <property type="nucleotide sequence ID" value="NZ_CCVW01000001.1"/>
</dbReference>
<name>A0A078KNR9_9GAMM</name>
<evidence type="ECO:0000256" key="1">
    <source>
        <dbReference type="SAM" id="Phobius"/>
    </source>
</evidence>
<feature type="transmembrane region" description="Helical" evidence="1">
    <location>
        <begin position="12"/>
        <end position="34"/>
    </location>
</feature>
<dbReference type="EMBL" id="CCSB01000001">
    <property type="protein sequence ID" value="CDZ75985.1"/>
    <property type="molecule type" value="Genomic_DNA"/>
</dbReference>
<keyword evidence="1" id="KW-0472">Membrane</keyword>
<sequence length="96" mass="10228">MNKCRLSTLAMGLAFGTLWGCFIFLVGLFAHFASYGTAFVSSMGVFYIGYGPSILGSIIGGFIGFVDAFIGGFLLAWLYNLYAHCGCKKVGEGEGE</sequence>
<dbReference type="eggNOG" id="ENOG5033G06">
    <property type="taxonomic scope" value="Bacteria"/>
</dbReference>
<dbReference type="Proteomes" id="UP000044071">
    <property type="component" value="Unassembled WGS sequence"/>
</dbReference>
<organism evidence="2 3">
    <name type="scientific">Legionella massiliensis</name>
    <dbReference type="NCBI Taxonomy" id="1034943"/>
    <lineage>
        <taxon>Bacteria</taxon>
        <taxon>Pseudomonadati</taxon>
        <taxon>Pseudomonadota</taxon>
        <taxon>Gammaproteobacteria</taxon>
        <taxon>Legionellales</taxon>
        <taxon>Legionellaceae</taxon>
        <taxon>Legionella</taxon>
    </lineage>
</organism>
<evidence type="ECO:0000313" key="2">
    <source>
        <dbReference type="EMBL" id="CDZ75985.1"/>
    </source>
</evidence>
<dbReference type="OrthoDB" id="5651342at2"/>
<evidence type="ECO:0000313" key="3">
    <source>
        <dbReference type="Proteomes" id="UP000044071"/>
    </source>
</evidence>
<feature type="transmembrane region" description="Helical" evidence="1">
    <location>
        <begin position="54"/>
        <end position="79"/>
    </location>
</feature>
<dbReference type="NCBIfam" id="NF037947">
    <property type="entry name" value="holin_4"/>
    <property type="match status" value="1"/>
</dbReference>